<dbReference type="Pfam" id="PF13410">
    <property type="entry name" value="GST_C_2"/>
    <property type="match status" value="1"/>
</dbReference>
<dbReference type="Pfam" id="PF13409">
    <property type="entry name" value="GST_N_2"/>
    <property type="match status" value="1"/>
</dbReference>
<dbReference type="GO" id="GO:0030170">
    <property type="term" value="F:pyridoxal phosphate binding"/>
    <property type="evidence" value="ECO:0007669"/>
    <property type="project" value="InterPro"/>
</dbReference>
<evidence type="ECO:0000256" key="1">
    <source>
        <dbReference type="ARBA" id="ARBA00001933"/>
    </source>
</evidence>
<dbReference type="PROSITE" id="PS00105">
    <property type="entry name" value="AA_TRANSFER_CLASS_1"/>
    <property type="match status" value="1"/>
</dbReference>
<dbReference type="GO" id="GO:0005829">
    <property type="term" value="C:cytosol"/>
    <property type="evidence" value="ECO:0007669"/>
    <property type="project" value="TreeGrafter"/>
</dbReference>
<dbReference type="Gene3D" id="3.40.640.10">
    <property type="entry name" value="Type I PLP-dependent aspartate aminotransferase-like (Major domain)"/>
    <property type="match status" value="1"/>
</dbReference>
<feature type="domain" description="GST N-terminal" evidence="8">
    <location>
        <begin position="302"/>
        <end position="389"/>
    </location>
</feature>
<evidence type="ECO:0000313" key="11">
    <source>
        <dbReference type="Proteomes" id="UP000191691"/>
    </source>
</evidence>
<dbReference type="STRING" id="60175.A0A1V6YPM9"/>
<dbReference type="InterPro" id="IPR036249">
    <property type="entry name" value="Thioredoxin-like_sf"/>
</dbReference>
<dbReference type="InterPro" id="IPR004838">
    <property type="entry name" value="NHTrfase_class1_PyrdxlP-BS"/>
</dbReference>
<dbReference type="SUPFAM" id="SSF47616">
    <property type="entry name" value="GST C-terminal domain-like"/>
    <property type="match status" value="1"/>
</dbReference>
<dbReference type="EMBL" id="MOOB01000014">
    <property type="protein sequence ID" value="OQE89399.1"/>
    <property type="molecule type" value="Genomic_DNA"/>
</dbReference>
<dbReference type="InterPro" id="IPR000796">
    <property type="entry name" value="Asp_trans"/>
</dbReference>
<evidence type="ECO:0000256" key="4">
    <source>
        <dbReference type="ARBA" id="ARBA00022576"/>
    </source>
</evidence>
<dbReference type="SUPFAM" id="SSF53383">
    <property type="entry name" value="PLP-dependent transferases"/>
    <property type="match status" value="1"/>
</dbReference>
<comment type="catalytic activity">
    <reaction evidence="7">
        <text>L-aspartate + 2-oxoglutarate = oxaloacetate + L-glutamate</text>
        <dbReference type="Rhea" id="RHEA:21824"/>
        <dbReference type="ChEBI" id="CHEBI:16452"/>
        <dbReference type="ChEBI" id="CHEBI:16810"/>
        <dbReference type="ChEBI" id="CHEBI:29985"/>
        <dbReference type="ChEBI" id="CHEBI:29991"/>
        <dbReference type="EC" id="2.6.1.1"/>
    </reaction>
</comment>
<keyword evidence="5 7" id="KW-0808">Transferase</keyword>
<protein>
    <recommendedName>
        <fullName evidence="7">Aspartate aminotransferase</fullName>
        <ecNumber evidence="7">2.6.1.1</ecNumber>
    </recommendedName>
</protein>
<dbReference type="Pfam" id="PF00155">
    <property type="entry name" value="Aminotran_1_2"/>
    <property type="match status" value="1"/>
</dbReference>
<evidence type="ECO:0000256" key="2">
    <source>
        <dbReference type="ARBA" id="ARBA00007441"/>
    </source>
</evidence>
<dbReference type="InterPro" id="IPR004045">
    <property type="entry name" value="Glutathione_S-Trfase_N"/>
</dbReference>
<dbReference type="InterPro" id="IPR040079">
    <property type="entry name" value="Glutathione_S-Trfase"/>
</dbReference>
<dbReference type="InterPro" id="IPR004839">
    <property type="entry name" value="Aminotransferase_I/II_large"/>
</dbReference>
<dbReference type="PANTHER" id="PTHR11879:SF55">
    <property type="entry name" value="GLUTAMATE OXALOACETATE TRANSAMINASE 1, ISOFORM B"/>
    <property type="match status" value="1"/>
</dbReference>
<comment type="similarity">
    <text evidence="2">Belongs to the class-I pyridoxal-phosphate-dependent aminotransferase family.</text>
</comment>
<dbReference type="Proteomes" id="UP000191691">
    <property type="component" value="Unassembled WGS sequence"/>
</dbReference>
<sequence>MGAPTQEGVTMANVPEAPEDPLYRLMREYRQDTNEKKIDLGIGAYRDEHGKPWVLPVVKKAEALLQTPEFNHEYLPIRGLEKFLAAAQRLMLGNDSPAIHENRIFSQSEFDVEYYPYYSVEAQTIDIKAMIRCLREAPRKSLVVLQGCAHNPTGLDPSKEEWRQIADVMAEKGHFPFFDNAYQGFASGDLTQDSWACRYFIGRGFECCIAQSFAKNLGMYGERVGAFHYICSPSPDASHIADRISSQLAILQRAHISNPPAYGAHVASRVLNDPDLFAQWQHELGIMSGRLTKPNTPFPIPEMPLTIHHLGRSQSERIVWLAEELGIKYDFVFHKRDPIFSPQSVKDLHPSGTAPVIEDDNSPFTKNKVVLAESGAIIDYIIAAYGEGRLARTPKDGEEYIHFLEWYHWANASLQPTLFRVLMTRRLTNDPEAVHVKMSNAKLECALSMIEARLGETGAYLVGNDVTAADIMAICTLTTMRGFCPIEFDEQKHKNILAYLKRVGERSAYQKAMKICEGEDFVPILGAKAEQFEFPY</sequence>
<evidence type="ECO:0000313" key="10">
    <source>
        <dbReference type="EMBL" id="OQE89399.1"/>
    </source>
</evidence>
<dbReference type="GO" id="GO:0004069">
    <property type="term" value="F:L-aspartate:2-oxoglutarate aminotransferase activity"/>
    <property type="evidence" value="ECO:0007669"/>
    <property type="project" value="UniProtKB-EC"/>
</dbReference>
<dbReference type="PROSITE" id="PS50404">
    <property type="entry name" value="GST_NTER"/>
    <property type="match status" value="1"/>
</dbReference>
<keyword evidence="11" id="KW-1185">Reference proteome</keyword>
<dbReference type="Gene3D" id="1.20.1050.10">
    <property type="match status" value="1"/>
</dbReference>
<dbReference type="Gene3D" id="3.40.30.10">
    <property type="entry name" value="Glutaredoxin"/>
    <property type="match status" value="1"/>
</dbReference>
<accession>A0A1V6YPM9</accession>
<dbReference type="InterPro" id="IPR015421">
    <property type="entry name" value="PyrdxlP-dep_Trfase_major"/>
</dbReference>
<dbReference type="CDD" id="cd00609">
    <property type="entry name" value="AAT_like"/>
    <property type="match status" value="1"/>
</dbReference>
<dbReference type="PROSITE" id="PS50405">
    <property type="entry name" value="GST_CTER"/>
    <property type="match status" value="1"/>
</dbReference>
<dbReference type="InterPro" id="IPR015424">
    <property type="entry name" value="PyrdxlP-dep_Trfase"/>
</dbReference>
<evidence type="ECO:0000259" key="8">
    <source>
        <dbReference type="PROSITE" id="PS50404"/>
    </source>
</evidence>
<name>A0A1V6YPM9_PENNA</name>
<dbReference type="SFLD" id="SFLDG00358">
    <property type="entry name" value="Main_(cytGST)"/>
    <property type="match status" value="1"/>
</dbReference>
<dbReference type="SFLD" id="SFLDS00019">
    <property type="entry name" value="Glutathione_Transferase_(cytos"/>
    <property type="match status" value="1"/>
</dbReference>
<comment type="cofactor">
    <cofactor evidence="1">
        <name>pyridoxal 5'-phosphate</name>
        <dbReference type="ChEBI" id="CHEBI:597326"/>
    </cofactor>
</comment>
<feature type="domain" description="GST C-terminal" evidence="9">
    <location>
        <begin position="396"/>
        <end position="524"/>
    </location>
</feature>
<evidence type="ECO:0000256" key="6">
    <source>
        <dbReference type="ARBA" id="ARBA00022898"/>
    </source>
</evidence>
<dbReference type="AlphaFoldDB" id="A0A1V6YPM9"/>
<comment type="caution">
    <text evidence="10">The sequence shown here is derived from an EMBL/GenBank/DDBJ whole genome shotgun (WGS) entry which is preliminary data.</text>
</comment>
<gene>
    <name evidence="10" type="ORF">PENNAL_c0014G03605</name>
</gene>
<proteinExistence type="inferred from homology"/>
<keyword evidence="6" id="KW-0663">Pyridoxal phosphate</keyword>
<dbReference type="PANTHER" id="PTHR11879">
    <property type="entry name" value="ASPARTATE AMINOTRANSFERASE"/>
    <property type="match status" value="1"/>
</dbReference>
<evidence type="ECO:0000256" key="3">
    <source>
        <dbReference type="ARBA" id="ARBA00011738"/>
    </source>
</evidence>
<dbReference type="GO" id="GO:0006532">
    <property type="term" value="P:aspartate biosynthetic process"/>
    <property type="evidence" value="ECO:0007669"/>
    <property type="project" value="TreeGrafter"/>
</dbReference>
<dbReference type="InterPro" id="IPR010987">
    <property type="entry name" value="Glutathione-S-Trfase_C-like"/>
</dbReference>
<reference evidence="11" key="1">
    <citation type="journal article" date="2017" name="Nat. Microbiol.">
        <title>Global analysis of biosynthetic gene clusters reveals vast potential of secondary metabolite production in Penicillium species.</title>
        <authorList>
            <person name="Nielsen J.C."/>
            <person name="Grijseels S."/>
            <person name="Prigent S."/>
            <person name="Ji B."/>
            <person name="Dainat J."/>
            <person name="Nielsen K.F."/>
            <person name="Frisvad J.C."/>
            <person name="Workman M."/>
            <person name="Nielsen J."/>
        </authorList>
    </citation>
    <scope>NUCLEOTIDE SEQUENCE [LARGE SCALE GENOMIC DNA]</scope>
    <source>
        <strain evidence="11">IBT 13039</strain>
    </source>
</reference>
<evidence type="ECO:0000256" key="7">
    <source>
        <dbReference type="RuleBase" id="RU000480"/>
    </source>
</evidence>
<dbReference type="Gene3D" id="3.90.1150.10">
    <property type="entry name" value="Aspartate Aminotransferase, domain 1"/>
    <property type="match status" value="1"/>
</dbReference>
<dbReference type="EC" id="2.6.1.1" evidence="7"/>
<evidence type="ECO:0000256" key="5">
    <source>
        <dbReference type="ARBA" id="ARBA00022679"/>
    </source>
</evidence>
<dbReference type="PRINTS" id="PR00799">
    <property type="entry name" value="TRANSAMINASE"/>
</dbReference>
<comment type="miscellaneous">
    <text evidence="7">In eukaryotes there are cytoplasmic, mitochondrial and chloroplastic isozymes.</text>
</comment>
<dbReference type="SUPFAM" id="SSF52833">
    <property type="entry name" value="Thioredoxin-like"/>
    <property type="match status" value="1"/>
</dbReference>
<keyword evidence="4 7" id="KW-0032">Aminotransferase</keyword>
<dbReference type="CDD" id="cd03046">
    <property type="entry name" value="GST_N_GTT1_like"/>
    <property type="match status" value="1"/>
</dbReference>
<organism evidence="10 11">
    <name type="scientific">Penicillium nalgiovense</name>
    <dbReference type="NCBI Taxonomy" id="60175"/>
    <lineage>
        <taxon>Eukaryota</taxon>
        <taxon>Fungi</taxon>
        <taxon>Dikarya</taxon>
        <taxon>Ascomycota</taxon>
        <taxon>Pezizomycotina</taxon>
        <taxon>Eurotiomycetes</taxon>
        <taxon>Eurotiomycetidae</taxon>
        <taxon>Eurotiales</taxon>
        <taxon>Aspergillaceae</taxon>
        <taxon>Penicillium</taxon>
    </lineage>
</organism>
<dbReference type="InterPro" id="IPR015422">
    <property type="entry name" value="PyrdxlP-dep_Trfase_small"/>
</dbReference>
<dbReference type="InterPro" id="IPR036282">
    <property type="entry name" value="Glutathione-S-Trfase_C_sf"/>
</dbReference>
<evidence type="ECO:0000259" key="9">
    <source>
        <dbReference type="PROSITE" id="PS50405"/>
    </source>
</evidence>
<comment type="subunit">
    <text evidence="3 7">Homodimer.</text>
</comment>